<keyword evidence="4" id="KW-1185">Reference proteome</keyword>
<protein>
    <submittedName>
        <fullName evidence="3">Pilus assembly protein</fullName>
    </submittedName>
</protein>
<evidence type="ECO:0000259" key="2">
    <source>
        <dbReference type="Pfam" id="PF07811"/>
    </source>
</evidence>
<keyword evidence="1" id="KW-0812">Transmembrane</keyword>
<name>A0ABS9H3N1_9BACL</name>
<evidence type="ECO:0000313" key="3">
    <source>
        <dbReference type="EMBL" id="MCF6139558.1"/>
    </source>
</evidence>
<evidence type="ECO:0000256" key="1">
    <source>
        <dbReference type="SAM" id="Phobius"/>
    </source>
</evidence>
<keyword evidence="1" id="KW-1133">Transmembrane helix</keyword>
<sequence>MKPRKIVKNERGSQLIEFIAVFPMVILAMLFIWQMALVAYTVVITESAARDGARAAAVEGNAKEVAERSAGGLKLQSVTTNESAEEVTVIVVAKVPTVSIPFIGKINYTLDADATIPIEKEFES</sequence>
<dbReference type="Pfam" id="PF07811">
    <property type="entry name" value="TadE"/>
    <property type="match status" value="1"/>
</dbReference>
<feature type="domain" description="TadE-like" evidence="2">
    <location>
        <begin position="12"/>
        <end position="54"/>
    </location>
</feature>
<dbReference type="Proteomes" id="UP001649381">
    <property type="component" value="Unassembled WGS sequence"/>
</dbReference>
<keyword evidence="1" id="KW-0472">Membrane</keyword>
<reference evidence="3 4" key="1">
    <citation type="submission" date="2022-01" db="EMBL/GenBank/DDBJ databases">
        <title>Alkalihalobacillus sp. EGI L200015, a novel bacterium isolated from a salt lake sediment.</title>
        <authorList>
            <person name="Gao L."/>
            <person name="Fang B.-Z."/>
            <person name="Li W.-J."/>
        </authorList>
    </citation>
    <scope>NUCLEOTIDE SEQUENCE [LARGE SCALE GENOMIC DNA]</scope>
    <source>
        <strain evidence="3 4">KCTC 12718</strain>
    </source>
</reference>
<dbReference type="RefSeq" id="WP_236338942.1">
    <property type="nucleotide sequence ID" value="NZ_JAKIJS010000005.1"/>
</dbReference>
<gene>
    <name evidence="3" type="ORF">L2716_17720</name>
</gene>
<feature type="transmembrane region" description="Helical" evidence="1">
    <location>
        <begin position="21"/>
        <end position="43"/>
    </location>
</feature>
<dbReference type="InterPro" id="IPR012495">
    <property type="entry name" value="TadE-like_dom"/>
</dbReference>
<comment type="caution">
    <text evidence="3">The sequence shown here is derived from an EMBL/GenBank/DDBJ whole genome shotgun (WGS) entry which is preliminary data.</text>
</comment>
<organism evidence="3 4">
    <name type="scientific">Pseudalkalibacillus berkeleyi</name>
    <dbReference type="NCBI Taxonomy" id="1069813"/>
    <lineage>
        <taxon>Bacteria</taxon>
        <taxon>Bacillati</taxon>
        <taxon>Bacillota</taxon>
        <taxon>Bacilli</taxon>
        <taxon>Bacillales</taxon>
        <taxon>Fictibacillaceae</taxon>
        <taxon>Pseudalkalibacillus</taxon>
    </lineage>
</organism>
<evidence type="ECO:0000313" key="4">
    <source>
        <dbReference type="Proteomes" id="UP001649381"/>
    </source>
</evidence>
<proteinExistence type="predicted"/>
<accession>A0ABS9H3N1</accession>
<dbReference type="EMBL" id="JAKIJS010000005">
    <property type="protein sequence ID" value="MCF6139558.1"/>
    <property type="molecule type" value="Genomic_DNA"/>
</dbReference>